<dbReference type="Pfam" id="PF00494">
    <property type="entry name" value="SQS_PSY"/>
    <property type="match status" value="2"/>
</dbReference>
<dbReference type="GO" id="GO:0032981">
    <property type="term" value="P:mitochondrial respiratory chain complex I assembly"/>
    <property type="evidence" value="ECO:0007669"/>
    <property type="project" value="TreeGrafter"/>
</dbReference>
<keyword evidence="3" id="KW-0809">Transit peptide</keyword>
<proteinExistence type="inferred from homology"/>
<dbReference type="InterPro" id="IPR002060">
    <property type="entry name" value="Squ/phyt_synthse"/>
</dbReference>
<dbReference type="SUPFAM" id="SSF48576">
    <property type="entry name" value="Terpenoid synthases"/>
    <property type="match status" value="1"/>
</dbReference>
<organism evidence="8 9">
    <name type="scientific">Lasallia pustulata</name>
    <dbReference type="NCBI Taxonomy" id="136370"/>
    <lineage>
        <taxon>Eukaryota</taxon>
        <taxon>Fungi</taxon>
        <taxon>Dikarya</taxon>
        <taxon>Ascomycota</taxon>
        <taxon>Pezizomycotina</taxon>
        <taxon>Lecanoromycetes</taxon>
        <taxon>OSLEUM clade</taxon>
        <taxon>Umbilicariomycetidae</taxon>
        <taxon>Umbilicariales</taxon>
        <taxon>Umbilicariaceae</taxon>
        <taxon>Lasallia</taxon>
    </lineage>
</organism>
<sequence>MYTKGFCVRLKLSLSHRACLWKRSFAAASYSVPPTLGASEAEVLAARAYCSSLLQKFDSPSYTLQTFIPPSAQAAYLAIRAFNLEVARVADNVSTPTIGAMRLQFWRDNISKTFAGSPPAHPVSTLLAHAIDDLYARTGGKARMSKNWFTRVISAREQYLTNAPYTSLDALEKYAESTYSTLLYLTLSALPLASITADHLASHIGKAVGITAVLRGLPLIAFPPPPNHHSNSSGLGGSLDAQRRRQGAVTLPLDVMAEAGVRDEDVLRQGSEAPGLRDAVFAVATRASDHLITARQMLRNVRAGNDVGHEFEHEGEEGHEYAAGQSGMGGPNSAQNEEVERGFGVLMPAVSTGLWLDRLQQVDFDIFREELRRREWKLPFKAYFAYRRRMF</sequence>
<evidence type="ECO:0000256" key="7">
    <source>
        <dbReference type="SAM" id="MobiDB-lite"/>
    </source>
</evidence>
<dbReference type="AlphaFoldDB" id="A0A5M8PHA3"/>
<feature type="region of interest" description="Disordered" evidence="7">
    <location>
        <begin position="315"/>
        <end position="336"/>
    </location>
</feature>
<keyword evidence="2" id="KW-0999">Mitochondrion inner membrane</keyword>
<evidence type="ECO:0000313" key="8">
    <source>
        <dbReference type="EMBL" id="KAA6408423.1"/>
    </source>
</evidence>
<protein>
    <submittedName>
        <fullName evidence="8">Squalene phytoene synthase</fullName>
    </submittedName>
</protein>
<comment type="similarity">
    <text evidence="6">Belongs to the NDUFAF6 family.</text>
</comment>
<reference evidence="8 9" key="1">
    <citation type="submission" date="2019-09" db="EMBL/GenBank/DDBJ databases">
        <title>The hologenome of the rock-dwelling lichen Lasallia pustulata.</title>
        <authorList>
            <person name="Greshake Tzovaras B."/>
            <person name="Segers F."/>
            <person name="Bicker A."/>
            <person name="Dal Grande F."/>
            <person name="Otte J."/>
            <person name="Hankeln T."/>
            <person name="Schmitt I."/>
            <person name="Ebersberger I."/>
        </authorList>
    </citation>
    <scope>NUCLEOTIDE SEQUENCE [LARGE SCALE GENOMIC DNA]</scope>
    <source>
        <strain evidence="8">A1-1</strain>
    </source>
</reference>
<evidence type="ECO:0000256" key="3">
    <source>
        <dbReference type="ARBA" id="ARBA00022946"/>
    </source>
</evidence>
<dbReference type="PANTHER" id="PTHR21181">
    <property type="match status" value="1"/>
</dbReference>
<dbReference type="PANTHER" id="PTHR21181:SF13">
    <property type="entry name" value="NADH DEHYDROGENASE (UBIQUINONE) COMPLEX I, ASSEMBLY FACTOR 6"/>
    <property type="match status" value="1"/>
</dbReference>
<evidence type="ECO:0000313" key="9">
    <source>
        <dbReference type="Proteomes" id="UP000324767"/>
    </source>
</evidence>
<evidence type="ECO:0000256" key="5">
    <source>
        <dbReference type="ARBA" id="ARBA00023136"/>
    </source>
</evidence>
<dbReference type="OrthoDB" id="270318at2759"/>
<dbReference type="EMBL" id="VXIT01000013">
    <property type="protein sequence ID" value="KAA6408423.1"/>
    <property type="molecule type" value="Genomic_DNA"/>
</dbReference>
<evidence type="ECO:0000256" key="1">
    <source>
        <dbReference type="ARBA" id="ARBA00004273"/>
    </source>
</evidence>
<comment type="caution">
    <text evidence="8">The sequence shown here is derived from an EMBL/GenBank/DDBJ whole genome shotgun (WGS) entry which is preliminary data.</text>
</comment>
<dbReference type="GO" id="GO:0005743">
    <property type="term" value="C:mitochondrial inner membrane"/>
    <property type="evidence" value="ECO:0007669"/>
    <property type="project" value="UniProtKB-SubCell"/>
</dbReference>
<name>A0A5M8PHA3_9LECA</name>
<dbReference type="InterPro" id="IPR008949">
    <property type="entry name" value="Isoprenoid_synthase_dom_sf"/>
</dbReference>
<evidence type="ECO:0000256" key="2">
    <source>
        <dbReference type="ARBA" id="ARBA00022792"/>
    </source>
</evidence>
<evidence type="ECO:0000256" key="6">
    <source>
        <dbReference type="ARBA" id="ARBA00038273"/>
    </source>
</evidence>
<accession>A0A5M8PHA3</accession>
<dbReference type="Proteomes" id="UP000324767">
    <property type="component" value="Unassembled WGS sequence"/>
</dbReference>
<keyword evidence="5" id="KW-0472">Membrane</keyword>
<evidence type="ECO:0000256" key="4">
    <source>
        <dbReference type="ARBA" id="ARBA00023128"/>
    </source>
</evidence>
<comment type="subcellular location">
    <subcellularLocation>
        <location evidence="1">Mitochondrion inner membrane</location>
    </subcellularLocation>
</comment>
<keyword evidence="4" id="KW-0496">Mitochondrion</keyword>
<gene>
    <name evidence="8" type="ORF">FRX48_07505</name>
</gene>
<dbReference type="Gene3D" id="1.10.600.10">
    <property type="entry name" value="Farnesyl Diphosphate Synthase"/>
    <property type="match status" value="1"/>
</dbReference>